<reference evidence="1" key="1">
    <citation type="journal article" date="2008" name="Plant Physiol.">
        <title>The maize phytoene synthase gene family: overlapping roles for carotenogenesis in endosperm, photomorphogenesis, and thermal stress tolerance.</title>
        <authorList>
            <person name="Li F."/>
            <person name="Vallabhaneni R."/>
            <person name="Yu J."/>
            <person name="Rocheford T."/>
            <person name="Wurtzel E.T."/>
        </authorList>
    </citation>
    <scope>NUCLEOTIDE SEQUENCE</scope>
    <source>
        <strain evidence="1">602M y1-8549</strain>
    </source>
</reference>
<proteinExistence type="evidence at transcript level"/>
<sequence length="126" mass="13608">MAIILVRAASPGLSAADSISHQGTLQCSTLLKTKRPAARRWMPCSLLGLHPWEAGRPSPAVYSSLAVNPAGEAVVSSEQKVYDVVLKQAALLKRQLRTPVLDARPQDMDMPRNGLKEAYDRCGGDL</sequence>
<dbReference type="EMBL" id="EU306868">
    <property type="protein sequence ID" value="ABY61974.1"/>
    <property type="molecule type" value="mRNA"/>
</dbReference>
<evidence type="ECO:0000313" key="1">
    <source>
        <dbReference type="EMBL" id="ABY61974.1"/>
    </source>
</evidence>
<name>B0FDD9_MAIZE</name>
<protein>
    <submittedName>
        <fullName evidence="1">Mutant phytoene synthase</fullName>
    </submittedName>
</protein>
<dbReference type="AlphaFoldDB" id="B0FDD9"/>
<dbReference type="ExpressionAtlas" id="B0FDD9">
    <property type="expression patterns" value="baseline and differential"/>
</dbReference>
<organism evidence="1">
    <name type="scientific">Zea mays</name>
    <name type="common">Maize</name>
    <dbReference type="NCBI Taxonomy" id="4577"/>
    <lineage>
        <taxon>Eukaryota</taxon>
        <taxon>Viridiplantae</taxon>
        <taxon>Streptophyta</taxon>
        <taxon>Embryophyta</taxon>
        <taxon>Tracheophyta</taxon>
        <taxon>Spermatophyta</taxon>
        <taxon>Magnoliopsida</taxon>
        <taxon>Liliopsida</taxon>
        <taxon>Poales</taxon>
        <taxon>Poaceae</taxon>
        <taxon>PACMAD clade</taxon>
        <taxon>Panicoideae</taxon>
        <taxon>Andropogonodae</taxon>
        <taxon>Andropogoneae</taxon>
        <taxon>Tripsacinae</taxon>
        <taxon>Zea</taxon>
    </lineage>
</organism>
<gene>
    <name evidence="1" type="primary">Y1</name>
</gene>
<accession>B0FDD9</accession>